<dbReference type="Proteomes" id="UP001162734">
    <property type="component" value="Chromosome"/>
</dbReference>
<dbReference type="RefSeq" id="WP_248345976.1">
    <property type="nucleotide sequence ID" value="NZ_AP025592.1"/>
</dbReference>
<dbReference type="SUPFAM" id="SSF51261">
    <property type="entry name" value="Duplicated hybrid motif"/>
    <property type="match status" value="1"/>
</dbReference>
<dbReference type="PROSITE" id="PS51782">
    <property type="entry name" value="LYSM"/>
    <property type="match status" value="1"/>
</dbReference>
<dbReference type="Gene3D" id="2.70.70.10">
    <property type="entry name" value="Glucose Permease (Domain IIA)"/>
    <property type="match status" value="1"/>
</dbReference>
<dbReference type="EMBL" id="AP025592">
    <property type="protein sequence ID" value="BDG08765.1"/>
    <property type="molecule type" value="Genomic_DNA"/>
</dbReference>
<feature type="domain" description="LysM" evidence="1">
    <location>
        <begin position="38"/>
        <end position="82"/>
    </location>
</feature>
<dbReference type="Pfam" id="PF01476">
    <property type="entry name" value="LysM"/>
    <property type="match status" value="1"/>
</dbReference>
<proteinExistence type="predicted"/>
<name>A0ABM7XAC3_9BACT</name>
<dbReference type="SUPFAM" id="SSF54106">
    <property type="entry name" value="LysM domain"/>
    <property type="match status" value="1"/>
</dbReference>
<dbReference type="InterPro" id="IPR016047">
    <property type="entry name" value="M23ase_b-sheet_dom"/>
</dbReference>
<dbReference type="InterPro" id="IPR018392">
    <property type="entry name" value="LysM"/>
</dbReference>
<evidence type="ECO:0000313" key="3">
    <source>
        <dbReference type="Proteomes" id="UP001162734"/>
    </source>
</evidence>
<gene>
    <name evidence="2" type="ORF">AMPC_18780</name>
</gene>
<evidence type="ECO:0000259" key="1">
    <source>
        <dbReference type="PROSITE" id="PS51782"/>
    </source>
</evidence>
<protein>
    <recommendedName>
        <fullName evidence="1">LysM domain-containing protein</fullName>
    </recommendedName>
</protein>
<dbReference type="PROSITE" id="PS51257">
    <property type="entry name" value="PROKAR_LIPOPROTEIN"/>
    <property type="match status" value="1"/>
</dbReference>
<dbReference type="InterPro" id="IPR036779">
    <property type="entry name" value="LysM_dom_sf"/>
</dbReference>
<evidence type="ECO:0000313" key="2">
    <source>
        <dbReference type="EMBL" id="BDG08765.1"/>
    </source>
</evidence>
<dbReference type="Gene3D" id="3.10.350.10">
    <property type="entry name" value="LysM domain"/>
    <property type="match status" value="1"/>
</dbReference>
<sequence>MSRRALACAFLLLAAGCGLHRGEAIAPSLHPEPDLAGVLHEVKRGETLYRIARAYGLPLSELMEANGLSDPRKLEPGTSLFVPGASREVEVPALAAGRPEAEADEPAGEHALRWPIRGLLYSRYGQRQGQRHDGIDIAAPEGTVIGAAAPGKVVYAGEQSGYGSIVILKHASGLVTLYAHASALLVREGEEVDAGAPIAKVGQSGRTTGPHLHFEVREGARPRNPMLYLQ</sequence>
<dbReference type="CDD" id="cd00118">
    <property type="entry name" value="LysM"/>
    <property type="match status" value="1"/>
</dbReference>
<reference evidence="3" key="1">
    <citation type="journal article" date="2022" name="Int. J. Syst. Evol. Microbiol.">
        <title>Anaeromyxobacter oryzae sp. nov., Anaeromyxobacter diazotrophicus sp. nov. and Anaeromyxobacter paludicola sp. nov., isolated from paddy soils.</title>
        <authorList>
            <person name="Itoh H."/>
            <person name="Xu Z."/>
            <person name="Mise K."/>
            <person name="Masuda Y."/>
            <person name="Ushijima N."/>
            <person name="Hayakawa C."/>
            <person name="Shiratori Y."/>
            <person name="Senoo K."/>
        </authorList>
    </citation>
    <scope>NUCLEOTIDE SEQUENCE [LARGE SCALE GENOMIC DNA]</scope>
    <source>
        <strain evidence="3">Red630</strain>
    </source>
</reference>
<dbReference type="InterPro" id="IPR011055">
    <property type="entry name" value="Dup_hybrid_motif"/>
</dbReference>
<dbReference type="SMART" id="SM00257">
    <property type="entry name" value="LysM"/>
    <property type="match status" value="1"/>
</dbReference>
<organism evidence="2 3">
    <name type="scientific">Anaeromyxobacter paludicola</name>
    <dbReference type="NCBI Taxonomy" id="2918171"/>
    <lineage>
        <taxon>Bacteria</taxon>
        <taxon>Pseudomonadati</taxon>
        <taxon>Myxococcota</taxon>
        <taxon>Myxococcia</taxon>
        <taxon>Myxococcales</taxon>
        <taxon>Cystobacterineae</taxon>
        <taxon>Anaeromyxobacteraceae</taxon>
        <taxon>Anaeromyxobacter</taxon>
    </lineage>
</organism>
<dbReference type="CDD" id="cd12797">
    <property type="entry name" value="M23_peptidase"/>
    <property type="match status" value="1"/>
</dbReference>
<accession>A0ABM7XAC3</accession>
<dbReference type="InterPro" id="IPR050570">
    <property type="entry name" value="Cell_wall_metabolism_enzyme"/>
</dbReference>
<dbReference type="PANTHER" id="PTHR21666:SF270">
    <property type="entry name" value="MUREIN HYDROLASE ACTIVATOR ENVC"/>
    <property type="match status" value="1"/>
</dbReference>
<keyword evidence="3" id="KW-1185">Reference proteome</keyword>
<dbReference type="Pfam" id="PF01551">
    <property type="entry name" value="Peptidase_M23"/>
    <property type="match status" value="1"/>
</dbReference>
<dbReference type="PANTHER" id="PTHR21666">
    <property type="entry name" value="PEPTIDASE-RELATED"/>
    <property type="match status" value="1"/>
</dbReference>